<dbReference type="PANTHER" id="PTHR33434">
    <property type="entry name" value="DEGV DOMAIN-CONTAINING PROTEIN DR_1986-RELATED"/>
    <property type="match status" value="1"/>
</dbReference>
<name>A0A841HKI3_9GAMM</name>
<dbReference type="PANTHER" id="PTHR33434:SF2">
    <property type="entry name" value="FATTY ACID-BINDING PROTEIN TM_1468"/>
    <property type="match status" value="1"/>
</dbReference>
<dbReference type="InterPro" id="IPR004007">
    <property type="entry name" value="DhaL_dom"/>
</dbReference>
<keyword evidence="4" id="KW-1185">Reference proteome</keyword>
<dbReference type="InterPro" id="IPR050270">
    <property type="entry name" value="DegV_domain_contain"/>
</dbReference>
<evidence type="ECO:0000256" key="1">
    <source>
        <dbReference type="ARBA" id="ARBA00023121"/>
    </source>
</evidence>
<dbReference type="InterPro" id="IPR003797">
    <property type="entry name" value="DegV"/>
</dbReference>
<evidence type="ECO:0000313" key="3">
    <source>
        <dbReference type="EMBL" id="MBB6093346.1"/>
    </source>
</evidence>
<dbReference type="SMART" id="SM01121">
    <property type="entry name" value="Dak1_2"/>
    <property type="match status" value="1"/>
</dbReference>
<feature type="domain" description="DhaL" evidence="2">
    <location>
        <begin position="11"/>
        <end position="204"/>
    </location>
</feature>
<dbReference type="PROSITE" id="PS51482">
    <property type="entry name" value="DEGV"/>
    <property type="match status" value="1"/>
</dbReference>
<dbReference type="InterPro" id="IPR033470">
    <property type="entry name" value="FakA-like_C"/>
</dbReference>
<dbReference type="InterPro" id="IPR043168">
    <property type="entry name" value="DegV_C"/>
</dbReference>
<dbReference type="RefSeq" id="WP_184331590.1">
    <property type="nucleotide sequence ID" value="NZ_JACHHZ010000002.1"/>
</dbReference>
<dbReference type="Pfam" id="PF21645">
    <property type="entry name" value="FakA-like_M"/>
    <property type="match status" value="1"/>
</dbReference>
<protein>
    <recommendedName>
        <fullName evidence="2">DhaL domain-containing protein</fullName>
    </recommendedName>
</protein>
<dbReference type="Gene3D" id="3.30.1180.10">
    <property type="match status" value="1"/>
</dbReference>
<dbReference type="Proteomes" id="UP000588068">
    <property type="component" value="Unassembled WGS sequence"/>
</dbReference>
<dbReference type="Gene3D" id="1.25.40.340">
    <property type="match status" value="1"/>
</dbReference>
<dbReference type="Pfam" id="PF02645">
    <property type="entry name" value="DegV"/>
    <property type="match status" value="1"/>
</dbReference>
<proteinExistence type="predicted"/>
<dbReference type="PROSITE" id="PS51480">
    <property type="entry name" value="DHAL"/>
    <property type="match status" value="1"/>
</dbReference>
<keyword evidence="1" id="KW-0446">Lipid-binding</keyword>
<dbReference type="EMBL" id="JACHHZ010000002">
    <property type="protein sequence ID" value="MBB6093346.1"/>
    <property type="molecule type" value="Genomic_DNA"/>
</dbReference>
<dbReference type="AlphaFoldDB" id="A0A841HKI3"/>
<comment type="caution">
    <text evidence="3">The sequence shown here is derived from an EMBL/GenBank/DDBJ whole genome shotgun (WGS) entry which is preliminary data.</text>
</comment>
<dbReference type="GO" id="GO:0008289">
    <property type="term" value="F:lipid binding"/>
    <property type="evidence" value="ECO:0007669"/>
    <property type="project" value="UniProtKB-KW"/>
</dbReference>
<dbReference type="SMART" id="SM01120">
    <property type="entry name" value="Dak2"/>
    <property type="match status" value="1"/>
</dbReference>
<evidence type="ECO:0000259" key="2">
    <source>
        <dbReference type="PROSITE" id="PS51480"/>
    </source>
</evidence>
<dbReference type="Pfam" id="PF02734">
    <property type="entry name" value="Dak2"/>
    <property type="match status" value="1"/>
</dbReference>
<gene>
    <name evidence="3" type="ORF">HNQ60_002224</name>
</gene>
<sequence length="600" mass="64682">MPTPILELDGLRVSRLLRAGIHRLMADQEHLNKINVFPVPDGDTGTNMALTMRCVLSHLTQKRDAHAGNTLTRAADAALDGARGNSGAILAQFFLGVGDSAAPLPTLSAAQFASAITAGASYARDSLTEPREGTVLTVISAFARETSRLASTGMRDFLSLFTQALTSVRQSLQNTSDQLEELRKAGVVDAGAQGFVDLLEGMTDHLERGVDMEPPEPATPSVDVHESAAGEIHDLTHRFCTECTIVGTDIDRRKLREELSALGSSLVLAGTPHKAKIHIHVNEPSDVFRIAREYGEISGEKADDMQRQQHATHQTNRRVAVVTDSVADIPEDMLERHDIHVVPLRVHFGDHSYLDKVGMTPEAFLDELVRNPLHPKTSQPPAGDFRRQFEFLASHFDGVVSVNVTSKVSGTCNAAATAASRVQTHGKVAIVDSLNASIGQGLLTIYAAECAARGLGVEEIVRLTNAMIPKTLTFALVGSLTYAVRGGRVKPAVKSLADLLRLSPILGNDPQGHVKPRGVLFGRSDLHDKFIRFVLRRMSTGQRYRIGVGHANAEGAGRDLLERMRRAHPHIESAFLMPVGSALSVHGGPGTLLIGIQELA</sequence>
<organism evidence="3 4">
    <name type="scientific">Povalibacter uvarum</name>
    <dbReference type="NCBI Taxonomy" id="732238"/>
    <lineage>
        <taxon>Bacteria</taxon>
        <taxon>Pseudomonadati</taxon>
        <taxon>Pseudomonadota</taxon>
        <taxon>Gammaproteobacteria</taxon>
        <taxon>Steroidobacterales</taxon>
        <taxon>Steroidobacteraceae</taxon>
        <taxon>Povalibacter</taxon>
    </lineage>
</organism>
<evidence type="ECO:0000313" key="4">
    <source>
        <dbReference type="Proteomes" id="UP000588068"/>
    </source>
</evidence>
<accession>A0A841HKI3</accession>
<dbReference type="SUPFAM" id="SSF101473">
    <property type="entry name" value="DhaL-like"/>
    <property type="match status" value="1"/>
</dbReference>
<dbReference type="NCBIfam" id="TIGR00762">
    <property type="entry name" value="DegV"/>
    <property type="match status" value="1"/>
</dbReference>
<dbReference type="InterPro" id="IPR048394">
    <property type="entry name" value="FakA-like_M"/>
</dbReference>
<dbReference type="InterPro" id="IPR036117">
    <property type="entry name" value="DhaL_dom_sf"/>
</dbReference>
<dbReference type="Gene3D" id="3.40.50.10170">
    <property type="match status" value="1"/>
</dbReference>
<dbReference type="GO" id="GO:0004371">
    <property type="term" value="F:glycerone kinase activity"/>
    <property type="evidence" value="ECO:0007669"/>
    <property type="project" value="InterPro"/>
</dbReference>
<dbReference type="SUPFAM" id="SSF82549">
    <property type="entry name" value="DAK1/DegV-like"/>
    <property type="match status" value="1"/>
</dbReference>
<dbReference type="GO" id="GO:0006071">
    <property type="term" value="P:glycerol metabolic process"/>
    <property type="evidence" value="ECO:0007669"/>
    <property type="project" value="InterPro"/>
</dbReference>
<reference evidence="3 4" key="1">
    <citation type="submission" date="2020-08" db="EMBL/GenBank/DDBJ databases">
        <title>Genomic Encyclopedia of Type Strains, Phase IV (KMG-IV): sequencing the most valuable type-strain genomes for metagenomic binning, comparative biology and taxonomic classification.</title>
        <authorList>
            <person name="Goeker M."/>
        </authorList>
    </citation>
    <scope>NUCLEOTIDE SEQUENCE [LARGE SCALE GENOMIC DNA]</scope>
    <source>
        <strain evidence="3 4">DSM 26723</strain>
    </source>
</reference>